<dbReference type="AlphaFoldDB" id="A0A645HB52"/>
<evidence type="ECO:0000313" key="1">
    <source>
        <dbReference type="EMBL" id="MPN36271.1"/>
    </source>
</evidence>
<proteinExistence type="predicted"/>
<sequence>MFGNRSPAFERRHTMVEVVLLPRHAHRNSDTGYIMGLHQRTNHAVDNACEPFGDIRRAHSRKLAGTHRGKTEHQRKPAEALAETCIHCC</sequence>
<reference evidence="1" key="1">
    <citation type="submission" date="2019-08" db="EMBL/GenBank/DDBJ databases">
        <authorList>
            <person name="Kucharzyk K."/>
            <person name="Murdoch R.W."/>
            <person name="Higgins S."/>
            <person name="Loffler F."/>
        </authorList>
    </citation>
    <scope>NUCLEOTIDE SEQUENCE</scope>
</reference>
<organism evidence="1">
    <name type="scientific">bioreactor metagenome</name>
    <dbReference type="NCBI Taxonomy" id="1076179"/>
    <lineage>
        <taxon>unclassified sequences</taxon>
        <taxon>metagenomes</taxon>
        <taxon>ecological metagenomes</taxon>
    </lineage>
</organism>
<dbReference type="EMBL" id="VSSQ01090309">
    <property type="protein sequence ID" value="MPN36271.1"/>
    <property type="molecule type" value="Genomic_DNA"/>
</dbReference>
<comment type="caution">
    <text evidence="1">The sequence shown here is derived from an EMBL/GenBank/DDBJ whole genome shotgun (WGS) entry which is preliminary data.</text>
</comment>
<accession>A0A645HB52</accession>
<name>A0A645HB52_9ZZZZ</name>
<protein>
    <submittedName>
        <fullName evidence="1">Uncharacterized protein</fullName>
    </submittedName>
</protein>
<gene>
    <name evidence="1" type="ORF">SDC9_183780</name>
</gene>